<dbReference type="Proteomes" id="UP001567538">
    <property type="component" value="Unassembled WGS sequence"/>
</dbReference>
<organism evidence="2 3">
    <name type="scientific">Salvia divinorum</name>
    <name type="common">Maria pastora</name>
    <name type="synonym">Diviner's sage</name>
    <dbReference type="NCBI Taxonomy" id="28513"/>
    <lineage>
        <taxon>Eukaryota</taxon>
        <taxon>Viridiplantae</taxon>
        <taxon>Streptophyta</taxon>
        <taxon>Embryophyta</taxon>
        <taxon>Tracheophyta</taxon>
        <taxon>Spermatophyta</taxon>
        <taxon>Magnoliopsida</taxon>
        <taxon>eudicotyledons</taxon>
        <taxon>Gunneridae</taxon>
        <taxon>Pentapetalae</taxon>
        <taxon>asterids</taxon>
        <taxon>lamiids</taxon>
        <taxon>Lamiales</taxon>
        <taxon>Lamiaceae</taxon>
        <taxon>Nepetoideae</taxon>
        <taxon>Mentheae</taxon>
        <taxon>Salviinae</taxon>
        <taxon>Salvia</taxon>
        <taxon>Salvia subgen. Calosphace</taxon>
    </lineage>
</organism>
<evidence type="ECO:0000256" key="1">
    <source>
        <dbReference type="SAM" id="MobiDB-lite"/>
    </source>
</evidence>
<feature type="compositionally biased region" description="Gly residues" evidence="1">
    <location>
        <begin position="1"/>
        <end position="10"/>
    </location>
</feature>
<dbReference type="EMBL" id="JBEAFC010000008">
    <property type="protein sequence ID" value="KAL1543766.1"/>
    <property type="molecule type" value="Genomic_DNA"/>
</dbReference>
<name>A0ABD1GI03_SALDI</name>
<protein>
    <submittedName>
        <fullName evidence="2">Uncharacterized protein</fullName>
    </submittedName>
</protein>
<feature type="compositionally biased region" description="Pro residues" evidence="1">
    <location>
        <begin position="16"/>
        <end position="33"/>
    </location>
</feature>
<sequence length="72" mass="7354">MSGNGQGNMGGAAQQNPPPPASGSAPPIRPSPPGGGNWSNLPKQRGSVLKSIIGTFLAGKDRQCITIYVRLV</sequence>
<dbReference type="AlphaFoldDB" id="A0ABD1GI03"/>
<feature type="region of interest" description="Disordered" evidence="1">
    <location>
        <begin position="1"/>
        <end position="43"/>
    </location>
</feature>
<proteinExistence type="predicted"/>
<evidence type="ECO:0000313" key="2">
    <source>
        <dbReference type="EMBL" id="KAL1543766.1"/>
    </source>
</evidence>
<gene>
    <name evidence="2" type="ORF">AAHA92_20700</name>
</gene>
<accession>A0ABD1GI03</accession>
<reference evidence="2 3" key="1">
    <citation type="submission" date="2024-06" db="EMBL/GenBank/DDBJ databases">
        <title>A chromosome level genome sequence of Diviner's sage (Salvia divinorum).</title>
        <authorList>
            <person name="Ford S.A."/>
            <person name="Ro D.-K."/>
            <person name="Ness R.W."/>
            <person name="Phillips M.A."/>
        </authorList>
    </citation>
    <scope>NUCLEOTIDE SEQUENCE [LARGE SCALE GENOMIC DNA]</scope>
    <source>
        <strain evidence="2">SAF-2024a</strain>
        <tissue evidence="2">Leaf</tissue>
    </source>
</reference>
<evidence type="ECO:0000313" key="3">
    <source>
        <dbReference type="Proteomes" id="UP001567538"/>
    </source>
</evidence>
<keyword evidence="3" id="KW-1185">Reference proteome</keyword>
<comment type="caution">
    <text evidence="2">The sequence shown here is derived from an EMBL/GenBank/DDBJ whole genome shotgun (WGS) entry which is preliminary data.</text>
</comment>